<dbReference type="Pfam" id="PF00672">
    <property type="entry name" value="HAMP"/>
    <property type="match status" value="1"/>
</dbReference>
<dbReference type="HOGENOM" id="CLU_000445_107_27_6"/>
<keyword evidence="3 8" id="KW-1133">Transmembrane helix</keyword>
<evidence type="ECO:0000256" key="7">
    <source>
        <dbReference type="PROSITE-ProRule" id="PRU00284"/>
    </source>
</evidence>
<proteinExistence type="inferred from homology"/>
<dbReference type="PROSITE" id="PS50885">
    <property type="entry name" value="HAMP"/>
    <property type="match status" value="1"/>
</dbReference>
<dbReference type="InterPro" id="IPR003660">
    <property type="entry name" value="HAMP_dom"/>
</dbReference>
<dbReference type="SMART" id="SM00304">
    <property type="entry name" value="HAMP"/>
    <property type="match status" value="1"/>
</dbReference>
<evidence type="ECO:0000313" key="11">
    <source>
        <dbReference type="EMBL" id="ACJ30390.1"/>
    </source>
</evidence>
<gene>
    <name evidence="11" type="ordered locus">swp_3706</name>
</gene>
<dbReference type="SMART" id="SM00283">
    <property type="entry name" value="MA"/>
    <property type="match status" value="1"/>
</dbReference>
<evidence type="ECO:0000259" key="9">
    <source>
        <dbReference type="PROSITE" id="PS50111"/>
    </source>
</evidence>
<dbReference type="eggNOG" id="COG0840">
    <property type="taxonomic scope" value="Bacteria"/>
</dbReference>
<dbReference type="CDD" id="cd06225">
    <property type="entry name" value="HAMP"/>
    <property type="match status" value="1"/>
</dbReference>
<dbReference type="RefSeq" id="WP_020913734.1">
    <property type="nucleotide sequence ID" value="NC_011566.1"/>
</dbReference>
<name>B8CSA0_SHEPW</name>
<keyword evidence="12" id="KW-1185">Reference proteome</keyword>
<dbReference type="InterPro" id="IPR004089">
    <property type="entry name" value="MCPsignal_dom"/>
</dbReference>
<dbReference type="EMBL" id="CP000472">
    <property type="protein sequence ID" value="ACJ30390.1"/>
    <property type="molecule type" value="Genomic_DNA"/>
</dbReference>
<dbReference type="SUPFAM" id="SSF58104">
    <property type="entry name" value="Methyl-accepting chemotaxis protein (MCP) signaling domain"/>
    <property type="match status" value="1"/>
</dbReference>
<dbReference type="GO" id="GO:0016301">
    <property type="term" value="F:kinase activity"/>
    <property type="evidence" value="ECO:0007669"/>
    <property type="project" value="UniProtKB-KW"/>
</dbReference>
<dbReference type="AlphaFoldDB" id="B8CSA0"/>
<dbReference type="Gene3D" id="1.10.287.950">
    <property type="entry name" value="Methyl-accepting chemotaxis protein"/>
    <property type="match status" value="1"/>
</dbReference>
<reference evidence="11 12" key="1">
    <citation type="journal article" date="2008" name="PLoS ONE">
        <title>Environmental adaptation: genomic analysis of the piezotolerant and psychrotolerant deep-sea iron reducing bacterium Shewanella piezotolerans WP3.</title>
        <authorList>
            <person name="Wang F."/>
            <person name="Wang J."/>
            <person name="Jian H."/>
            <person name="Zhang B."/>
            <person name="Li S."/>
            <person name="Wang F."/>
            <person name="Zeng X."/>
            <person name="Gao L."/>
            <person name="Bartlett D.H."/>
            <person name="Yu J."/>
            <person name="Hu S."/>
            <person name="Xiao X."/>
        </authorList>
    </citation>
    <scope>NUCLEOTIDE SEQUENCE [LARGE SCALE GENOMIC DNA]</scope>
    <source>
        <strain evidence="12">WP3 / JCM 13877</strain>
    </source>
</reference>
<dbReference type="Pfam" id="PF00015">
    <property type="entry name" value="MCPsignal"/>
    <property type="match status" value="1"/>
</dbReference>
<evidence type="ECO:0000256" key="6">
    <source>
        <dbReference type="ARBA" id="ARBA00029447"/>
    </source>
</evidence>
<feature type="transmembrane region" description="Helical" evidence="8">
    <location>
        <begin position="143"/>
        <end position="166"/>
    </location>
</feature>
<protein>
    <submittedName>
        <fullName evidence="11">Histidine kinase, HAMP region:Bacterial chemotaxis sensory transducer</fullName>
    </submittedName>
</protein>
<dbReference type="GO" id="GO:0016020">
    <property type="term" value="C:membrane"/>
    <property type="evidence" value="ECO:0007669"/>
    <property type="project" value="UniProtKB-SubCell"/>
</dbReference>
<evidence type="ECO:0000256" key="2">
    <source>
        <dbReference type="ARBA" id="ARBA00022692"/>
    </source>
</evidence>
<dbReference type="GO" id="GO:0006935">
    <property type="term" value="P:chemotaxis"/>
    <property type="evidence" value="ECO:0007669"/>
    <property type="project" value="UniProtKB-ARBA"/>
</dbReference>
<keyword evidence="4 8" id="KW-0472">Membrane</keyword>
<evidence type="ECO:0000256" key="5">
    <source>
        <dbReference type="ARBA" id="ARBA00023224"/>
    </source>
</evidence>
<dbReference type="GO" id="GO:0007165">
    <property type="term" value="P:signal transduction"/>
    <property type="evidence" value="ECO:0007669"/>
    <property type="project" value="UniProtKB-KW"/>
</dbReference>
<feature type="transmembrane region" description="Helical" evidence="8">
    <location>
        <begin position="6"/>
        <end position="30"/>
    </location>
</feature>
<feature type="domain" description="HAMP" evidence="10">
    <location>
        <begin position="164"/>
        <end position="218"/>
    </location>
</feature>
<evidence type="ECO:0000256" key="1">
    <source>
        <dbReference type="ARBA" id="ARBA00004141"/>
    </source>
</evidence>
<comment type="similarity">
    <text evidence="6">Belongs to the methyl-accepting chemotaxis (MCP) protein family.</text>
</comment>
<keyword evidence="11" id="KW-0418">Kinase</keyword>
<comment type="subcellular location">
    <subcellularLocation>
        <location evidence="1">Membrane</location>
        <topology evidence="1">Multi-pass membrane protein</topology>
    </subcellularLocation>
</comment>
<sequence length="490" mass="52609">MNSLSTRVLIGLASALFIVVTILFSSAYLLEKSKLEQQFEGYQLNTLANLEVTLAQPIFNYDFEQISAALSTSLKSNKIYSISVLDHRGKTMAEISQPYTVDASELLAHSIKFTDNGKATGQLSIEFSAAPIHSAMNELMTTYIVMALLILVFSVVAIFFILRVLVIAPLAHVVEAMNEIAIGDGDLSRKLPVESQDEIGRLGLAFNQFIAQIHGTITKVSETSEQILADATALDALSNTNNQRVQSQLLDAEAAVTAITQLSGSAFEVANSAKSTADEASRADQEVEHSQSQFDAGLALTDRLANELTISASSVEQLQQETQKIDEVVVVINAIAEQTNLLALNAAIEAARAGEQGRGFAVVADEVRTLASRTQQATGEIQKMIQLVQHRVTETVIVMQSSQLLSSEALSHSKEIKILLGNVTEIVSNISNMNLDVACSAKEQTEVTAGISKSLNDLVAVSGSASIDSEKLAKSSDRLFHPGGEITRLG</sequence>
<dbReference type="STRING" id="225849.swp_3706"/>
<feature type="domain" description="Methyl-accepting transducer" evidence="9">
    <location>
        <begin position="223"/>
        <end position="459"/>
    </location>
</feature>
<dbReference type="PANTHER" id="PTHR32089:SF119">
    <property type="entry name" value="METHYL-ACCEPTING CHEMOTAXIS PROTEIN CTPL"/>
    <property type="match status" value="1"/>
</dbReference>
<dbReference type="FunFam" id="1.10.287.950:FF:000001">
    <property type="entry name" value="Methyl-accepting chemotaxis sensory transducer"/>
    <property type="match status" value="1"/>
</dbReference>
<evidence type="ECO:0000259" key="10">
    <source>
        <dbReference type="PROSITE" id="PS50885"/>
    </source>
</evidence>
<evidence type="ECO:0000256" key="4">
    <source>
        <dbReference type="ARBA" id="ARBA00023136"/>
    </source>
</evidence>
<evidence type="ECO:0000256" key="8">
    <source>
        <dbReference type="SAM" id="Phobius"/>
    </source>
</evidence>
<dbReference type="PANTHER" id="PTHR32089">
    <property type="entry name" value="METHYL-ACCEPTING CHEMOTAXIS PROTEIN MCPB"/>
    <property type="match status" value="1"/>
</dbReference>
<dbReference type="KEGG" id="swp:swp_3706"/>
<keyword evidence="5 7" id="KW-0807">Transducer</keyword>
<dbReference type="PROSITE" id="PS50111">
    <property type="entry name" value="CHEMOTAXIS_TRANSDUC_2"/>
    <property type="match status" value="1"/>
</dbReference>
<dbReference type="Proteomes" id="UP000000753">
    <property type="component" value="Chromosome"/>
</dbReference>
<evidence type="ECO:0000256" key="3">
    <source>
        <dbReference type="ARBA" id="ARBA00022989"/>
    </source>
</evidence>
<accession>B8CSA0</accession>
<organism evidence="11 12">
    <name type="scientific">Shewanella piezotolerans (strain WP3 / JCM 13877)</name>
    <dbReference type="NCBI Taxonomy" id="225849"/>
    <lineage>
        <taxon>Bacteria</taxon>
        <taxon>Pseudomonadati</taxon>
        <taxon>Pseudomonadota</taxon>
        <taxon>Gammaproteobacteria</taxon>
        <taxon>Alteromonadales</taxon>
        <taxon>Shewanellaceae</taxon>
        <taxon>Shewanella</taxon>
    </lineage>
</organism>
<keyword evidence="11" id="KW-0808">Transferase</keyword>
<keyword evidence="2 8" id="KW-0812">Transmembrane</keyword>
<evidence type="ECO:0000313" key="12">
    <source>
        <dbReference type="Proteomes" id="UP000000753"/>
    </source>
</evidence>